<gene>
    <name evidence="1" type="ORF">UFOVP413_36</name>
</gene>
<organism evidence="1">
    <name type="scientific">uncultured Caudovirales phage</name>
    <dbReference type="NCBI Taxonomy" id="2100421"/>
    <lineage>
        <taxon>Viruses</taxon>
        <taxon>Duplodnaviria</taxon>
        <taxon>Heunggongvirae</taxon>
        <taxon>Uroviricota</taxon>
        <taxon>Caudoviricetes</taxon>
        <taxon>Peduoviridae</taxon>
        <taxon>Maltschvirus</taxon>
        <taxon>Maltschvirus maltsch</taxon>
    </lineage>
</organism>
<reference evidence="1" key="1">
    <citation type="submission" date="2020-04" db="EMBL/GenBank/DDBJ databases">
        <authorList>
            <person name="Chiriac C."/>
            <person name="Salcher M."/>
            <person name="Ghai R."/>
            <person name="Kavagutti S V."/>
        </authorList>
    </citation>
    <scope>NUCLEOTIDE SEQUENCE</scope>
</reference>
<accession>A0A6J5M4E3</accession>
<evidence type="ECO:0000313" key="1">
    <source>
        <dbReference type="EMBL" id="CAB4141081.1"/>
    </source>
</evidence>
<proteinExistence type="predicted"/>
<name>A0A6J5M4E3_9CAUD</name>
<dbReference type="EMBL" id="LR796386">
    <property type="protein sequence ID" value="CAB4141081.1"/>
    <property type="molecule type" value="Genomic_DNA"/>
</dbReference>
<sequence>MNSLNWIIDRLKERSTWLGLTALLTSFGVSLKPELAEAIITAGLGLTGLIAVVTKDKLPPRT</sequence>
<protein>
    <submittedName>
        <fullName evidence="1">Uncharacterized protein</fullName>
    </submittedName>
</protein>